<reference evidence="1 2" key="1">
    <citation type="submission" date="2016-10" db="EMBL/GenBank/DDBJ databases">
        <authorList>
            <person name="Varghese N."/>
            <person name="Submissions S."/>
        </authorList>
    </citation>
    <scope>NUCLEOTIDE SEQUENCE [LARGE SCALE GENOMIC DNA]</scope>
    <source>
        <strain evidence="1 2">FF3</strain>
    </source>
</reference>
<organism evidence="1 2">
    <name type="scientific">Marinovum algicola</name>
    <dbReference type="NCBI Taxonomy" id="42444"/>
    <lineage>
        <taxon>Bacteria</taxon>
        <taxon>Pseudomonadati</taxon>
        <taxon>Pseudomonadota</taxon>
        <taxon>Alphaproteobacteria</taxon>
        <taxon>Rhodobacterales</taxon>
        <taxon>Roseobacteraceae</taxon>
        <taxon>Marinovum</taxon>
    </lineage>
</organism>
<gene>
    <name evidence="1" type="ORF">SAMN04487940_11382</name>
</gene>
<keyword evidence="2" id="KW-1185">Reference proteome</keyword>
<dbReference type="Proteomes" id="UP000182932">
    <property type="component" value="Unassembled WGS sequence"/>
</dbReference>
<name>A0A975ZPL4_9RHOB</name>
<proteinExistence type="predicted"/>
<evidence type="ECO:0000313" key="1">
    <source>
        <dbReference type="EMBL" id="SEJ90508.1"/>
    </source>
</evidence>
<dbReference type="EMBL" id="FNYY01000013">
    <property type="protein sequence ID" value="SEJ90508.1"/>
    <property type="molecule type" value="Genomic_DNA"/>
</dbReference>
<comment type="caution">
    <text evidence="1">The sequence shown here is derived from an EMBL/GenBank/DDBJ whole genome shotgun (WGS) entry which is preliminary data.</text>
</comment>
<evidence type="ECO:0000313" key="2">
    <source>
        <dbReference type="Proteomes" id="UP000182932"/>
    </source>
</evidence>
<dbReference type="AlphaFoldDB" id="A0A975ZPL4"/>
<sequence length="91" mass="10043">MPTRKPVSAIVFDVNETLRDIAAVMHLGLLARDLDGKGVADPDLAVRMRVGTVLYHALVFEDRHPVVILEEWGMQSAALPEITIKLPASKR</sequence>
<accession>A0A975ZPL4</accession>
<protein>
    <submittedName>
        <fullName evidence="1">Uncharacterized protein</fullName>
    </submittedName>
</protein>